<feature type="transmembrane region" description="Helical" evidence="6">
    <location>
        <begin position="479"/>
        <end position="495"/>
    </location>
</feature>
<comment type="subcellular location">
    <subcellularLocation>
        <location evidence="1">Membrane</location>
        <topology evidence="1">Multi-pass membrane protein</topology>
    </subcellularLocation>
</comment>
<dbReference type="Proteomes" id="UP000215902">
    <property type="component" value="Unassembled WGS sequence"/>
</dbReference>
<dbReference type="Pfam" id="PF01740">
    <property type="entry name" value="STAS"/>
    <property type="match status" value="1"/>
</dbReference>
<dbReference type="CDD" id="cd07042">
    <property type="entry name" value="STAS_SulP_like_sulfate_transporter"/>
    <property type="match status" value="1"/>
</dbReference>
<dbReference type="InterPro" id="IPR001902">
    <property type="entry name" value="SLC26A/SulP_fam"/>
</dbReference>
<dbReference type="GO" id="GO:0055085">
    <property type="term" value="P:transmembrane transport"/>
    <property type="evidence" value="ECO:0007669"/>
    <property type="project" value="InterPro"/>
</dbReference>
<protein>
    <recommendedName>
        <fullName evidence="7">STAS domain-containing protein</fullName>
    </recommendedName>
</protein>
<keyword evidence="4 6" id="KW-0472">Membrane</keyword>
<dbReference type="SUPFAM" id="SSF52091">
    <property type="entry name" value="SpoIIaa-like"/>
    <property type="match status" value="1"/>
</dbReference>
<dbReference type="OrthoDB" id="288203at2759"/>
<dbReference type="GO" id="GO:0016020">
    <property type="term" value="C:membrane"/>
    <property type="evidence" value="ECO:0007669"/>
    <property type="project" value="UniProtKB-SubCell"/>
</dbReference>
<feature type="transmembrane region" description="Helical" evidence="6">
    <location>
        <begin position="361"/>
        <end position="385"/>
    </location>
</feature>
<evidence type="ECO:0000256" key="6">
    <source>
        <dbReference type="SAM" id="Phobius"/>
    </source>
</evidence>
<name>A0A267DMR8_9PLAT</name>
<dbReference type="PROSITE" id="PS50801">
    <property type="entry name" value="STAS"/>
    <property type="match status" value="1"/>
</dbReference>
<proteinExistence type="predicted"/>
<organism evidence="8 9">
    <name type="scientific">Macrostomum lignano</name>
    <dbReference type="NCBI Taxonomy" id="282301"/>
    <lineage>
        <taxon>Eukaryota</taxon>
        <taxon>Metazoa</taxon>
        <taxon>Spiralia</taxon>
        <taxon>Lophotrochozoa</taxon>
        <taxon>Platyhelminthes</taxon>
        <taxon>Rhabditophora</taxon>
        <taxon>Macrostomorpha</taxon>
        <taxon>Macrostomida</taxon>
        <taxon>Macrostomidae</taxon>
        <taxon>Macrostomum</taxon>
    </lineage>
</organism>
<evidence type="ECO:0000313" key="8">
    <source>
        <dbReference type="EMBL" id="PAA50613.1"/>
    </source>
</evidence>
<evidence type="ECO:0000313" key="9">
    <source>
        <dbReference type="Proteomes" id="UP000215902"/>
    </source>
</evidence>
<feature type="transmembrane region" description="Helical" evidence="6">
    <location>
        <begin position="270"/>
        <end position="293"/>
    </location>
</feature>
<dbReference type="STRING" id="282301.A0A267DMR8"/>
<feature type="transmembrane region" description="Helical" evidence="6">
    <location>
        <begin position="313"/>
        <end position="340"/>
    </location>
</feature>
<dbReference type="InterPro" id="IPR011547">
    <property type="entry name" value="SLC26A/SulP_dom"/>
</dbReference>
<feature type="transmembrane region" description="Helical" evidence="6">
    <location>
        <begin position="237"/>
        <end position="258"/>
    </location>
</feature>
<sequence>MKRRRKTYAGIVGRHHPLVPEEEPSESTTIPLASPILPTPAADGFLGVEGDDIRSATTSMMGHNMDEIVRIKRPVYSQHQFESIYTEEIEEAALREHFIDTVYIPPRPARTCIDLTCQYLPIIVTLHHYRWREYFPHDLLSGLSTGVMRIPQSMAYALLALVTPVHGLYTALVASLVYCVLGTSPHLVVTCQGVVSLLVGQVAKEYLERIHNVRLHNLTHTTGVNGTSADAAIKEQLLGVVLMISLLVGIFQLIFSVMRLGMLTNYLSDPLVNGFTTATAIEIILSQISALLGCEVRIPEDTPPVGVMENFKLIYFAIVSLPRANTYTLIISLVAMVSMAGLKRLNRFVKRRWKATVPTELIVVLMATLISGLTGFQQLGVEMVGRIPTGLPPAESPPPVSMDSILLRDILIIAIVSFVITVSLAKKFSLKYDNDIDANQEFLAYGAANILGSFTGCFVSTSSMTCSNLHESIGGRTQVANLIASGLVLITLLFLGTLFESTPTCILSAIIVVNLRSVLWQLKDLPALWRTSRIDASLWLVAFFAVIFTDANTGVMIGIGFSLITVIFRFQWPYCCVLGRIEHTDIYKNIALTPNAKEIDGIKMFRCEGPLFFSSADHFQSCLYSMTVNPRKLILQKRRYERRLRSLKRFLSIVPNGRRQNAAAVAAAAETGAESDATISVAPSTENHFAPMPETSDVHHVIIDMSCCSFIDSAGWATFNRIVGDFQEAGIAVYLCNCRFAIRAMLSNAGISRIDKRAIFLTNHDAVCAALSDMSRLNERDWLIYDSHARQRSEDLNHRRRHFVSRRPSDASETGQSRFLLSSEDDSSSD</sequence>
<dbReference type="Pfam" id="PF00916">
    <property type="entry name" value="Sulfate_transp"/>
    <property type="match status" value="1"/>
</dbReference>
<keyword evidence="2 6" id="KW-0812">Transmembrane</keyword>
<dbReference type="InterPro" id="IPR002645">
    <property type="entry name" value="STAS_dom"/>
</dbReference>
<dbReference type="NCBIfam" id="TIGR00815">
    <property type="entry name" value="sulP"/>
    <property type="match status" value="1"/>
</dbReference>
<feature type="region of interest" description="Disordered" evidence="5">
    <location>
        <begin position="800"/>
        <end position="830"/>
    </location>
</feature>
<dbReference type="InterPro" id="IPR036513">
    <property type="entry name" value="STAS_dom_sf"/>
</dbReference>
<evidence type="ECO:0000256" key="2">
    <source>
        <dbReference type="ARBA" id="ARBA00022692"/>
    </source>
</evidence>
<dbReference type="AlphaFoldDB" id="A0A267DMR8"/>
<dbReference type="PANTHER" id="PTHR11814">
    <property type="entry name" value="SULFATE TRANSPORTER"/>
    <property type="match status" value="1"/>
</dbReference>
<dbReference type="EMBL" id="NIVC01003597">
    <property type="protein sequence ID" value="PAA50613.1"/>
    <property type="molecule type" value="Genomic_DNA"/>
</dbReference>
<accession>A0A267DMR8</accession>
<feature type="transmembrane region" description="Helical" evidence="6">
    <location>
        <begin position="405"/>
        <end position="425"/>
    </location>
</feature>
<evidence type="ECO:0000256" key="1">
    <source>
        <dbReference type="ARBA" id="ARBA00004141"/>
    </source>
</evidence>
<gene>
    <name evidence="8" type="ORF">BOX15_Mlig027200g2</name>
</gene>
<feature type="transmembrane region" description="Helical" evidence="6">
    <location>
        <begin position="540"/>
        <end position="568"/>
    </location>
</feature>
<keyword evidence="3 6" id="KW-1133">Transmembrane helix</keyword>
<dbReference type="Gene3D" id="3.30.750.24">
    <property type="entry name" value="STAS domain"/>
    <property type="match status" value="1"/>
</dbReference>
<feature type="compositionally biased region" description="Polar residues" evidence="5">
    <location>
        <begin position="811"/>
        <end position="820"/>
    </location>
</feature>
<feature type="transmembrane region" description="Helical" evidence="6">
    <location>
        <begin position="156"/>
        <end position="178"/>
    </location>
</feature>
<evidence type="ECO:0000256" key="4">
    <source>
        <dbReference type="ARBA" id="ARBA00023136"/>
    </source>
</evidence>
<keyword evidence="9" id="KW-1185">Reference proteome</keyword>
<evidence type="ECO:0000256" key="3">
    <source>
        <dbReference type="ARBA" id="ARBA00022989"/>
    </source>
</evidence>
<comment type="caution">
    <text evidence="8">The sequence shown here is derived from an EMBL/GenBank/DDBJ whole genome shotgun (WGS) entry which is preliminary data.</text>
</comment>
<evidence type="ECO:0000256" key="5">
    <source>
        <dbReference type="SAM" id="MobiDB-lite"/>
    </source>
</evidence>
<feature type="domain" description="STAS" evidence="7">
    <location>
        <begin position="592"/>
        <end position="770"/>
    </location>
</feature>
<evidence type="ECO:0000259" key="7">
    <source>
        <dbReference type="PROSITE" id="PS50801"/>
    </source>
</evidence>
<reference evidence="8 9" key="1">
    <citation type="submission" date="2017-06" db="EMBL/GenBank/DDBJ databases">
        <title>A platform for efficient transgenesis in Macrostomum lignano, a flatworm model organism for stem cell research.</title>
        <authorList>
            <person name="Berezikov E."/>
        </authorList>
    </citation>
    <scope>NUCLEOTIDE SEQUENCE [LARGE SCALE GENOMIC DNA]</scope>
    <source>
        <strain evidence="8">DV1</strain>
        <tissue evidence="8">Whole organism</tissue>
    </source>
</reference>